<sequence>MADQQTDDEKIINLSELIEKGAAASAETQGAFDGQSGDVVTHVQSLNDASTAPPDDPANDNVVVSAEDLLAVAADPVNTLVGEDASDPAETPDQCAPEKTAVPEHASAQAKDSAPEATLASELMEAKTRISALEESLTTAPFIAEMTDAKTRIAAIEEALAELTETKIHIAALENRLAAVIEQFDARVEEAAAAAAAKILREEIANLLQA</sequence>
<keyword evidence="1" id="KW-0175">Coiled coil</keyword>
<protein>
    <submittedName>
        <fullName evidence="3">Uncharacterized protein</fullName>
    </submittedName>
</protein>
<feature type="region of interest" description="Disordered" evidence="2">
    <location>
        <begin position="81"/>
        <end position="114"/>
    </location>
</feature>
<evidence type="ECO:0000256" key="2">
    <source>
        <dbReference type="SAM" id="MobiDB-lite"/>
    </source>
</evidence>
<evidence type="ECO:0000313" key="3">
    <source>
        <dbReference type="EMBL" id="BAV92403.1"/>
    </source>
</evidence>
<feature type="coiled-coil region" evidence="1">
    <location>
        <begin position="146"/>
        <end position="183"/>
    </location>
</feature>
<proteinExistence type="predicted"/>
<dbReference type="KEGG" id="dtr:RSDT_0891"/>
<evidence type="ECO:0000256" key="1">
    <source>
        <dbReference type="SAM" id="Coils"/>
    </source>
</evidence>
<accession>A0A1J1E3B8</accession>
<dbReference type="EMBL" id="AP017368">
    <property type="protein sequence ID" value="BAV92403.1"/>
    <property type="molecule type" value="Genomic_DNA"/>
</dbReference>
<dbReference type="RefSeq" id="WP_096399919.1">
    <property type="nucleotide sequence ID" value="NZ_AP017368.1"/>
</dbReference>
<dbReference type="Proteomes" id="UP000242645">
    <property type="component" value="Chromosome"/>
</dbReference>
<evidence type="ECO:0000313" key="4">
    <source>
        <dbReference type="Proteomes" id="UP000242645"/>
    </source>
</evidence>
<feature type="region of interest" description="Disordered" evidence="2">
    <location>
        <begin position="22"/>
        <end position="58"/>
    </location>
</feature>
<organism evidence="3 4">
    <name type="scientific">Candidatus Desulfovibrio trichonymphae</name>
    <dbReference type="NCBI Taxonomy" id="1725232"/>
    <lineage>
        <taxon>Bacteria</taxon>
        <taxon>Pseudomonadati</taxon>
        <taxon>Thermodesulfobacteriota</taxon>
        <taxon>Desulfovibrionia</taxon>
        <taxon>Desulfovibrionales</taxon>
        <taxon>Desulfovibrionaceae</taxon>
        <taxon>Desulfovibrio</taxon>
    </lineage>
</organism>
<keyword evidence="4" id="KW-1185">Reference proteome</keyword>
<gene>
    <name evidence="3" type="ORF">RSDT_0891</name>
</gene>
<reference evidence="3 4" key="1">
    <citation type="journal article" date="2017" name="ISME J.">
        <title>Genome of 'Ca. Desulfovibrio trichonymphae', an H2-oxidizing bacterium in a tripartite symbiotic system within a protist cell in the termite gut.</title>
        <authorList>
            <person name="Kuwahara H."/>
            <person name="Yuki M."/>
            <person name="Izawa K."/>
            <person name="Ohkuma M."/>
            <person name="Hongoh Y."/>
        </authorList>
    </citation>
    <scope>NUCLEOTIDE SEQUENCE [LARGE SCALE GENOMIC DNA]</scope>
    <source>
        <strain evidence="3 4">Rs-N31</strain>
    </source>
</reference>
<name>A0A1J1E3B8_9BACT</name>
<dbReference type="AlphaFoldDB" id="A0A1J1E3B8"/>